<gene>
    <name evidence="9" type="ORF">SLS60_008323</name>
</gene>
<dbReference type="EC" id="2.7.13.3" evidence="2"/>
<dbReference type="PROSITE" id="PS50110">
    <property type="entry name" value="RESPONSE_REGULATORY"/>
    <property type="match status" value="1"/>
</dbReference>
<dbReference type="Proteomes" id="UP001521785">
    <property type="component" value="Unassembled WGS sequence"/>
</dbReference>
<dbReference type="SMART" id="SM00388">
    <property type="entry name" value="HisKA"/>
    <property type="match status" value="1"/>
</dbReference>
<organism evidence="9 10">
    <name type="scientific">Paraconiothyrium brasiliense</name>
    <dbReference type="NCBI Taxonomy" id="300254"/>
    <lineage>
        <taxon>Eukaryota</taxon>
        <taxon>Fungi</taxon>
        <taxon>Dikarya</taxon>
        <taxon>Ascomycota</taxon>
        <taxon>Pezizomycotina</taxon>
        <taxon>Dothideomycetes</taxon>
        <taxon>Pleosporomycetidae</taxon>
        <taxon>Pleosporales</taxon>
        <taxon>Massarineae</taxon>
        <taxon>Didymosphaeriaceae</taxon>
        <taxon>Paraconiothyrium</taxon>
    </lineage>
</organism>
<dbReference type="InterPro" id="IPR036890">
    <property type="entry name" value="HATPase_C_sf"/>
</dbReference>
<protein>
    <recommendedName>
        <fullName evidence="2">histidine kinase</fullName>
        <ecNumber evidence="2">2.7.13.3</ecNumber>
    </recommendedName>
</protein>
<sequence>MPSDAGTRASFFPKADAAVLHTRYEPPSPTERPAEVGPILDPENANKALDAFSAEVARDIYPSTADIWSPAPIPDDNLSTSCIADRYLFPLLTRNERLRLTMLFYYTRGIVEDRELVSRLQEKVHLARETVGWEFAITGLLNHNTYTRICTVGLPLAVLPRRESTCAHTVNQPPGKVFNLTNMANDWRFTKSPHVDLGGLRAYAGVPLRFETEFGEHVAFGSLCAASNSEQPPLTKAQQMSLARLADWIVADIVQSARARRQRERRRMMEMLAIAQKQIDVDENFEVAVLDLLRNFYPEAVISIQTSVDNQLVLEGGTEVPVDQIEHGLWEDGEYFDYLIEQFNHLDPVAPRAVRVVAAHCASQRIPTYLVVGSKDFRTVFDDVDSSFVHMAAEMLSRGWQNLALREALSAKDNFLRGITHQLRTPIHGIIGSVELLAEELGARELADFSADSRRGSTTSSLNGDHKDPSTYIKTIRSSARDLISTVNSLINLNRWTDIAQAERIVAPHHIHEIETALLNEVLQSNLDQFSKRPSIMFKHHFPGGFDTLALDMRLFVDCIQPLITNAIQAAEGGIVCVTTTVTEHYESLIVDVEDTGRGLCSNHYESIFKAYEKVDQHRTGAGLGLTLASRLASIMNGEVTLVRSDIGKGSHFRATFARPACAGSMLASQRSMSTAGNPFLTFDTPSLPNPASLSTFFVRYLLHRGHSQSTNSDGSISIFDYSTDFQHQQLPPQLQPGKAGICLIPESAYYPLMDEGVQIRRDENIVYVKGPFLSNILEQAWNQAHGICVELEALKRTPGVTVTWGGMIENATLAATSDEASGIPTPHNSTLHISTEKNVPGDTQTLTVSLQTLNIMTPSAPPTRQPTKPTTLIVDDNAVNLRFLEMYCRRRGIPHHTAADGLKAVETFSLHQMASFVSSVDVEPIKLILMDLQMPDCDGVEATRQIRKLEEVNGWSKATIVMITGQDSLQDRLLSKEAGADDFFVKPVGPKVLDRGIKGWFPETKL</sequence>
<keyword evidence="10" id="KW-1185">Reference proteome</keyword>
<dbReference type="Gene3D" id="3.30.565.10">
    <property type="entry name" value="Histidine kinase-like ATPase, C-terminal domain"/>
    <property type="match status" value="1"/>
</dbReference>
<dbReference type="PANTHER" id="PTHR43047">
    <property type="entry name" value="TWO-COMPONENT HISTIDINE PROTEIN KINASE"/>
    <property type="match status" value="1"/>
</dbReference>
<dbReference type="InterPro" id="IPR029016">
    <property type="entry name" value="GAF-like_dom_sf"/>
</dbReference>
<dbReference type="SUPFAM" id="SSF47384">
    <property type="entry name" value="Homodimeric domain of signal transducing histidine kinase"/>
    <property type="match status" value="1"/>
</dbReference>
<name>A0ABR3R097_9PLEO</name>
<evidence type="ECO:0000259" key="8">
    <source>
        <dbReference type="PROSITE" id="PS50110"/>
    </source>
</evidence>
<dbReference type="InterPro" id="IPR036097">
    <property type="entry name" value="HisK_dim/P_sf"/>
</dbReference>
<feature type="domain" description="Response regulatory" evidence="8">
    <location>
        <begin position="871"/>
        <end position="1002"/>
    </location>
</feature>
<dbReference type="SUPFAM" id="SSF55781">
    <property type="entry name" value="GAF domain-like"/>
    <property type="match status" value="1"/>
</dbReference>
<evidence type="ECO:0000256" key="2">
    <source>
        <dbReference type="ARBA" id="ARBA00012438"/>
    </source>
</evidence>
<dbReference type="Pfam" id="PF02518">
    <property type="entry name" value="HATPase_c"/>
    <property type="match status" value="1"/>
</dbReference>
<reference evidence="9 10" key="1">
    <citation type="submission" date="2024-02" db="EMBL/GenBank/DDBJ databases">
        <title>De novo assembly and annotation of 12 fungi associated with fruit tree decline syndrome in Ontario, Canada.</title>
        <authorList>
            <person name="Sulman M."/>
            <person name="Ellouze W."/>
            <person name="Ilyukhin E."/>
        </authorList>
    </citation>
    <scope>NUCLEOTIDE SEQUENCE [LARGE SCALE GENOMIC DNA]</scope>
    <source>
        <strain evidence="9 10">M42-189</strain>
    </source>
</reference>
<dbReference type="PRINTS" id="PR00344">
    <property type="entry name" value="BCTRLSENSOR"/>
</dbReference>
<dbReference type="InterPro" id="IPR004358">
    <property type="entry name" value="Sig_transdc_His_kin-like_C"/>
</dbReference>
<dbReference type="PANTHER" id="PTHR43047:SF72">
    <property type="entry name" value="OSMOSENSING HISTIDINE PROTEIN KINASE SLN1"/>
    <property type="match status" value="1"/>
</dbReference>
<dbReference type="Pfam" id="PF00512">
    <property type="entry name" value="HisKA"/>
    <property type="match status" value="1"/>
</dbReference>
<comment type="catalytic activity">
    <reaction evidence="1">
        <text>ATP + protein L-histidine = ADP + protein N-phospho-L-histidine.</text>
        <dbReference type="EC" id="2.7.13.3"/>
    </reaction>
</comment>
<dbReference type="SMART" id="SM00448">
    <property type="entry name" value="REC"/>
    <property type="match status" value="1"/>
</dbReference>
<keyword evidence="3 6" id="KW-0597">Phosphoprotein</keyword>
<dbReference type="SMART" id="SM00387">
    <property type="entry name" value="HATPase_c"/>
    <property type="match status" value="1"/>
</dbReference>
<dbReference type="Gene3D" id="3.30.450.40">
    <property type="match status" value="1"/>
</dbReference>
<dbReference type="InterPro" id="IPR005467">
    <property type="entry name" value="His_kinase_dom"/>
</dbReference>
<dbReference type="InterPro" id="IPR011006">
    <property type="entry name" value="CheY-like_superfamily"/>
</dbReference>
<evidence type="ECO:0000256" key="1">
    <source>
        <dbReference type="ARBA" id="ARBA00000085"/>
    </source>
</evidence>
<dbReference type="InterPro" id="IPR003661">
    <property type="entry name" value="HisK_dim/P_dom"/>
</dbReference>
<dbReference type="InterPro" id="IPR001789">
    <property type="entry name" value="Sig_transdc_resp-reg_receiver"/>
</dbReference>
<evidence type="ECO:0000313" key="10">
    <source>
        <dbReference type="Proteomes" id="UP001521785"/>
    </source>
</evidence>
<dbReference type="SUPFAM" id="SSF52172">
    <property type="entry name" value="CheY-like"/>
    <property type="match status" value="1"/>
</dbReference>
<dbReference type="SUPFAM" id="SSF55874">
    <property type="entry name" value="ATPase domain of HSP90 chaperone/DNA topoisomerase II/histidine kinase"/>
    <property type="match status" value="1"/>
</dbReference>
<dbReference type="Gene3D" id="3.40.50.2300">
    <property type="match status" value="1"/>
</dbReference>
<evidence type="ECO:0000256" key="5">
    <source>
        <dbReference type="ARBA" id="ARBA00022777"/>
    </source>
</evidence>
<dbReference type="InterPro" id="IPR003594">
    <property type="entry name" value="HATPase_dom"/>
</dbReference>
<keyword evidence="5" id="KW-0418">Kinase</keyword>
<evidence type="ECO:0000256" key="6">
    <source>
        <dbReference type="PROSITE-ProRule" id="PRU00169"/>
    </source>
</evidence>
<feature type="modified residue" description="4-aspartylphosphate" evidence="6">
    <location>
        <position position="932"/>
    </location>
</feature>
<keyword evidence="4" id="KW-0808">Transferase</keyword>
<accession>A0ABR3R097</accession>
<evidence type="ECO:0000313" key="9">
    <source>
        <dbReference type="EMBL" id="KAL1597836.1"/>
    </source>
</evidence>
<dbReference type="Gene3D" id="1.10.287.130">
    <property type="match status" value="1"/>
</dbReference>
<evidence type="ECO:0000259" key="7">
    <source>
        <dbReference type="PROSITE" id="PS50109"/>
    </source>
</evidence>
<dbReference type="PROSITE" id="PS50109">
    <property type="entry name" value="HIS_KIN"/>
    <property type="match status" value="1"/>
</dbReference>
<dbReference type="CDD" id="cd00082">
    <property type="entry name" value="HisKA"/>
    <property type="match status" value="1"/>
</dbReference>
<evidence type="ECO:0000256" key="3">
    <source>
        <dbReference type="ARBA" id="ARBA00022553"/>
    </source>
</evidence>
<evidence type="ECO:0000256" key="4">
    <source>
        <dbReference type="ARBA" id="ARBA00022679"/>
    </source>
</evidence>
<proteinExistence type="predicted"/>
<feature type="domain" description="Histidine kinase" evidence="7">
    <location>
        <begin position="418"/>
        <end position="661"/>
    </location>
</feature>
<dbReference type="Pfam" id="PF00072">
    <property type="entry name" value="Response_reg"/>
    <property type="match status" value="1"/>
</dbReference>
<dbReference type="EMBL" id="JAKJXO020000012">
    <property type="protein sequence ID" value="KAL1597836.1"/>
    <property type="molecule type" value="Genomic_DNA"/>
</dbReference>
<comment type="caution">
    <text evidence="9">The sequence shown here is derived from an EMBL/GenBank/DDBJ whole genome shotgun (WGS) entry which is preliminary data.</text>
</comment>
<dbReference type="CDD" id="cd17546">
    <property type="entry name" value="REC_hyHK_CKI1_RcsC-like"/>
    <property type="match status" value="1"/>
</dbReference>